<dbReference type="EMBL" id="CP000780">
    <property type="protein sequence ID" value="ABS55419.1"/>
    <property type="molecule type" value="Genomic_DNA"/>
</dbReference>
<gene>
    <name evidence="1" type="ordered locus">Mboo_0901</name>
</gene>
<organism evidence="1 2">
    <name type="scientific">Methanoregula boonei (strain DSM 21154 / JCM 14090 / 6A8)</name>
    <dbReference type="NCBI Taxonomy" id="456442"/>
    <lineage>
        <taxon>Archaea</taxon>
        <taxon>Methanobacteriati</taxon>
        <taxon>Methanobacteriota</taxon>
        <taxon>Stenosarchaea group</taxon>
        <taxon>Methanomicrobia</taxon>
        <taxon>Methanomicrobiales</taxon>
        <taxon>Methanoregulaceae</taxon>
        <taxon>Methanoregula</taxon>
    </lineage>
</organism>
<reference evidence="2" key="1">
    <citation type="journal article" date="2015" name="Microbiology">
        <title>Genome of Methanoregula boonei 6A8 reveals adaptations to oligotrophic peatland environments.</title>
        <authorList>
            <person name="Braeuer S."/>
            <person name="Cadillo-Quiroz H."/>
            <person name="Kyrpides N."/>
            <person name="Woyke T."/>
            <person name="Goodwin L."/>
            <person name="Detter C."/>
            <person name="Podell S."/>
            <person name="Yavitt J.B."/>
            <person name="Zinder S.H."/>
        </authorList>
    </citation>
    <scope>NUCLEOTIDE SEQUENCE [LARGE SCALE GENOMIC DNA]</scope>
    <source>
        <strain evidence="2">DSM 21154 / JCM 14090 / 6A8</strain>
    </source>
</reference>
<protein>
    <submittedName>
        <fullName evidence="1">Uncharacterized protein</fullName>
    </submittedName>
</protein>
<proteinExistence type="predicted"/>
<evidence type="ECO:0000313" key="2">
    <source>
        <dbReference type="Proteomes" id="UP000002408"/>
    </source>
</evidence>
<sequence length="89" mass="10446">MQAGKAHMTKLPDRMTDAAYQRALARSKKELDCSQEEYNEARCAWERSSLFRSGIRAYLATWLRMHETRREVKKKQGARNLLAGFKQIR</sequence>
<keyword evidence="2" id="KW-1185">Reference proteome</keyword>
<accession>A7I6Q8</accession>
<dbReference type="STRING" id="456442.Mboo_0901"/>
<dbReference type="KEGG" id="mbn:Mboo_0901"/>
<dbReference type="AlphaFoldDB" id="A7I6Q8"/>
<name>A7I6Q8_METB6</name>
<dbReference type="HOGENOM" id="CLU_2447643_0_0_2"/>
<dbReference type="Proteomes" id="UP000002408">
    <property type="component" value="Chromosome"/>
</dbReference>
<evidence type="ECO:0000313" key="1">
    <source>
        <dbReference type="EMBL" id="ABS55419.1"/>
    </source>
</evidence>